<dbReference type="InterPro" id="IPR013534">
    <property type="entry name" value="Starch_synth_cat_dom"/>
</dbReference>
<feature type="domain" description="Starch synthase catalytic" evidence="5">
    <location>
        <begin position="11"/>
        <end position="258"/>
    </location>
</feature>
<evidence type="ECO:0000313" key="6">
    <source>
        <dbReference type="EMBL" id="OGF82913.1"/>
    </source>
</evidence>
<accession>A0A1F5X4W4</accession>
<dbReference type="PANTHER" id="PTHR45825">
    <property type="entry name" value="GRANULE-BOUND STARCH SYNTHASE 1, CHLOROPLASTIC/AMYLOPLASTIC"/>
    <property type="match status" value="1"/>
</dbReference>
<reference evidence="6 7" key="1">
    <citation type="journal article" date="2016" name="Nat. Commun.">
        <title>Thousands of microbial genomes shed light on interconnected biogeochemical processes in an aquifer system.</title>
        <authorList>
            <person name="Anantharaman K."/>
            <person name="Brown C.T."/>
            <person name="Hug L.A."/>
            <person name="Sharon I."/>
            <person name="Castelle C.J."/>
            <person name="Probst A.J."/>
            <person name="Thomas B.C."/>
            <person name="Singh A."/>
            <person name="Wilkins M.J."/>
            <person name="Karaoz U."/>
            <person name="Brodie E.L."/>
            <person name="Williams K.H."/>
            <person name="Hubbard S.S."/>
            <person name="Banfield J.F."/>
        </authorList>
    </citation>
    <scope>NUCLEOTIDE SEQUENCE [LARGE SCALE GENOMIC DNA]</scope>
</reference>
<dbReference type="EMBL" id="MFIE01000009">
    <property type="protein sequence ID" value="OGF82913.1"/>
    <property type="molecule type" value="Genomic_DNA"/>
</dbReference>
<sequence>MGIFNSNTKLKILFVTSEEAPFAKAGGLGEVMFSLPRALNELGHDARVMAPRYAGIEVRSHGAFNMVLENLAVPTAPENKGKELFCNVWKYDQTSDPKSPVTSYFLENQEYYELRSNIYGYVDDHLRFALLSRGCLEFLNDSRDWLPDIIVAADWMTGFLPNFLKTDYKDYVRLRPIATVFSIHNLAMQGIKHKYIAEMDRDDGYGPVPDFFSPRMQKINALRRGIRYADVVNTVSPTYASEIMAEEFGEGLDALLRERRSRVFGILNGIDYETNDPASDPFVEKKFTARSLAKRLENKLALQKRFGLPEDKNIFVAGVVSRLTKQKGFDLFSGVIDQFLKISNGQLIVLGSGDGNFMDYFQALE</sequence>
<organism evidence="6 7">
    <name type="scientific">Candidatus Giovannonibacteria bacterium RIFCSPLOWO2_01_FULL_46_13</name>
    <dbReference type="NCBI Taxonomy" id="1798352"/>
    <lineage>
        <taxon>Bacteria</taxon>
        <taxon>Candidatus Giovannoniibacteriota</taxon>
    </lineage>
</organism>
<name>A0A1F5X4W4_9BACT</name>
<comment type="catalytic activity">
    <reaction evidence="1">
        <text>[(1-&gt;4)-alpha-D-glucosyl](n) + ADP-alpha-D-glucose = [(1-&gt;4)-alpha-D-glucosyl](n+1) + ADP + H(+)</text>
        <dbReference type="Rhea" id="RHEA:18189"/>
        <dbReference type="Rhea" id="RHEA-COMP:9584"/>
        <dbReference type="Rhea" id="RHEA-COMP:9587"/>
        <dbReference type="ChEBI" id="CHEBI:15378"/>
        <dbReference type="ChEBI" id="CHEBI:15444"/>
        <dbReference type="ChEBI" id="CHEBI:57498"/>
        <dbReference type="ChEBI" id="CHEBI:456216"/>
        <dbReference type="EC" id="2.4.1.21"/>
    </reaction>
</comment>
<feature type="non-terminal residue" evidence="6">
    <location>
        <position position="365"/>
    </location>
</feature>
<dbReference type="CDD" id="cd03791">
    <property type="entry name" value="GT5_Glycogen_synthase_DULL1-like"/>
    <property type="match status" value="1"/>
</dbReference>
<evidence type="ECO:0000313" key="7">
    <source>
        <dbReference type="Proteomes" id="UP000178684"/>
    </source>
</evidence>
<evidence type="ECO:0000259" key="5">
    <source>
        <dbReference type="Pfam" id="PF08323"/>
    </source>
</evidence>
<evidence type="ECO:0000256" key="1">
    <source>
        <dbReference type="ARBA" id="ARBA00001478"/>
    </source>
</evidence>
<dbReference type="Pfam" id="PF08323">
    <property type="entry name" value="Glyco_transf_5"/>
    <property type="match status" value="1"/>
</dbReference>
<comment type="caution">
    <text evidence="6">The sequence shown here is derived from an EMBL/GenBank/DDBJ whole genome shotgun (WGS) entry which is preliminary data.</text>
</comment>
<dbReference type="GO" id="GO:0009011">
    <property type="term" value="F:alpha-1,4-glucan glucosyltransferase (ADP-glucose donor) activity"/>
    <property type="evidence" value="ECO:0007669"/>
    <property type="project" value="UniProtKB-EC"/>
</dbReference>
<gene>
    <name evidence="6" type="ORF">A3B18_03875</name>
</gene>
<dbReference type="PANTHER" id="PTHR45825:SF11">
    <property type="entry name" value="ALPHA AMYLASE DOMAIN-CONTAINING PROTEIN"/>
    <property type="match status" value="1"/>
</dbReference>
<dbReference type="Gene3D" id="3.40.50.2000">
    <property type="entry name" value="Glycogen Phosphorylase B"/>
    <property type="match status" value="2"/>
</dbReference>
<evidence type="ECO:0000256" key="2">
    <source>
        <dbReference type="ARBA" id="ARBA00012588"/>
    </source>
</evidence>
<dbReference type="EC" id="2.4.1.21" evidence="2"/>
<evidence type="ECO:0000256" key="3">
    <source>
        <dbReference type="ARBA" id="ARBA00022676"/>
    </source>
</evidence>
<proteinExistence type="predicted"/>
<dbReference type="AlphaFoldDB" id="A0A1F5X4W4"/>
<dbReference type="Proteomes" id="UP000178684">
    <property type="component" value="Unassembled WGS sequence"/>
</dbReference>
<dbReference type="SUPFAM" id="SSF53756">
    <property type="entry name" value="UDP-Glycosyltransferase/glycogen phosphorylase"/>
    <property type="match status" value="1"/>
</dbReference>
<evidence type="ECO:0000256" key="4">
    <source>
        <dbReference type="ARBA" id="ARBA00022679"/>
    </source>
</evidence>
<keyword evidence="3" id="KW-0328">Glycosyltransferase</keyword>
<protein>
    <recommendedName>
        <fullName evidence="2">starch synthase</fullName>
        <ecNumber evidence="2">2.4.1.21</ecNumber>
    </recommendedName>
</protein>
<keyword evidence="4" id="KW-0808">Transferase</keyword>